<evidence type="ECO:0000256" key="5">
    <source>
        <dbReference type="ARBA" id="ARBA00023136"/>
    </source>
</evidence>
<dbReference type="InterPro" id="IPR020846">
    <property type="entry name" value="MFS_dom"/>
</dbReference>
<evidence type="ECO:0000313" key="10">
    <source>
        <dbReference type="Proteomes" id="UP000239322"/>
    </source>
</evidence>
<dbReference type="AlphaFoldDB" id="A0A2S9PQ56"/>
<keyword evidence="5 7" id="KW-0472">Membrane</keyword>
<feature type="transmembrane region" description="Helical" evidence="7">
    <location>
        <begin position="421"/>
        <end position="444"/>
    </location>
</feature>
<dbReference type="SUPFAM" id="SSF103473">
    <property type="entry name" value="MFS general substrate transporter"/>
    <property type="match status" value="2"/>
</dbReference>
<comment type="caution">
    <text evidence="9">The sequence shown here is derived from an EMBL/GenBank/DDBJ whole genome shotgun (WGS) entry which is preliminary data.</text>
</comment>
<dbReference type="EMBL" id="PVLV01000494">
    <property type="protein sequence ID" value="PRH76477.1"/>
    <property type="molecule type" value="Genomic_DNA"/>
</dbReference>
<dbReference type="Gene3D" id="1.20.1720.10">
    <property type="entry name" value="Multidrug resistance protein D"/>
    <property type="match status" value="1"/>
</dbReference>
<feature type="domain" description="Major facilitator superfamily (MFS) profile" evidence="8">
    <location>
        <begin position="1"/>
        <end position="447"/>
    </location>
</feature>
<keyword evidence="3 7" id="KW-0812">Transmembrane</keyword>
<dbReference type="Gene3D" id="1.20.1250.20">
    <property type="entry name" value="MFS general substrate transporter like domains"/>
    <property type="match status" value="1"/>
</dbReference>
<dbReference type="GO" id="GO:0046677">
    <property type="term" value="P:response to antibiotic"/>
    <property type="evidence" value="ECO:0007669"/>
    <property type="project" value="UniProtKB-KW"/>
</dbReference>
<dbReference type="Pfam" id="PF07690">
    <property type="entry name" value="MFS_1"/>
    <property type="match status" value="2"/>
</dbReference>
<evidence type="ECO:0000256" key="2">
    <source>
        <dbReference type="ARBA" id="ARBA00022448"/>
    </source>
</evidence>
<feature type="transmembrane region" description="Helical" evidence="7">
    <location>
        <begin position="351"/>
        <end position="374"/>
    </location>
</feature>
<keyword evidence="2" id="KW-0813">Transport</keyword>
<dbReference type="OrthoDB" id="3717319at2"/>
<feature type="transmembrane region" description="Helical" evidence="7">
    <location>
        <begin position="217"/>
        <end position="235"/>
    </location>
</feature>
<keyword evidence="6" id="KW-0046">Antibiotic resistance</keyword>
<accession>A0A2S9PQ56</accession>
<dbReference type="GO" id="GO:0005886">
    <property type="term" value="C:plasma membrane"/>
    <property type="evidence" value="ECO:0007669"/>
    <property type="project" value="UniProtKB-SubCell"/>
</dbReference>
<feature type="transmembrane region" description="Helical" evidence="7">
    <location>
        <begin position="124"/>
        <end position="144"/>
    </location>
</feature>
<proteinExistence type="predicted"/>
<comment type="subcellular location">
    <subcellularLocation>
        <location evidence="1">Cell membrane</location>
        <topology evidence="1">Multi-pass membrane protein</topology>
    </subcellularLocation>
</comment>
<feature type="transmembrane region" description="Helical" evidence="7">
    <location>
        <begin position="321"/>
        <end position="345"/>
    </location>
</feature>
<evidence type="ECO:0000256" key="1">
    <source>
        <dbReference type="ARBA" id="ARBA00004651"/>
    </source>
</evidence>
<gene>
    <name evidence="9" type="ORF">C6N75_25440</name>
</gene>
<evidence type="ECO:0000313" key="9">
    <source>
        <dbReference type="EMBL" id="PRH76477.1"/>
    </source>
</evidence>
<evidence type="ECO:0000256" key="4">
    <source>
        <dbReference type="ARBA" id="ARBA00022989"/>
    </source>
</evidence>
<dbReference type="PANTHER" id="PTHR42718:SF9">
    <property type="entry name" value="MAJOR FACILITATOR SUPERFAMILY MULTIDRUG TRANSPORTER MFSC"/>
    <property type="match status" value="1"/>
</dbReference>
<organism evidence="9 10">
    <name type="scientific">Streptomyces solincola</name>
    <dbReference type="NCBI Taxonomy" id="2100817"/>
    <lineage>
        <taxon>Bacteria</taxon>
        <taxon>Bacillati</taxon>
        <taxon>Actinomycetota</taxon>
        <taxon>Actinomycetes</taxon>
        <taxon>Kitasatosporales</taxon>
        <taxon>Streptomycetaceae</taxon>
        <taxon>Streptomyces</taxon>
    </lineage>
</organism>
<dbReference type="Proteomes" id="UP000239322">
    <property type="component" value="Unassembled WGS sequence"/>
</dbReference>
<reference evidence="9 10" key="1">
    <citation type="submission" date="2018-03" db="EMBL/GenBank/DDBJ databases">
        <title>Novel Streptomyces sp. from soil.</title>
        <authorList>
            <person name="Tan G.Y.A."/>
            <person name="Lee Z.Y."/>
        </authorList>
    </citation>
    <scope>NUCLEOTIDE SEQUENCE [LARGE SCALE GENOMIC DNA]</scope>
    <source>
        <strain evidence="9 10">ST5x</strain>
    </source>
</reference>
<feature type="transmembrane region" description="Helical" evidence="7">
    <location>
        <begin position="386"/>
        <end position="409"/>
    </location>
</feature>
<dbReference type="PANTHER" id="PTHR42718">
    <property type="entry name" value="MAJOR FACILITATOR SUPERFAMILY MULTIDRUG TRANSPORTER MFSC"/>
    <property type="match status" value="1"/>
</dbReference>
<protein>
    <submittedName>
        <fullName evidence="9">MFS transporter</fullName>
    </submittedName>
</protein>
<dbReference type="GO" id="GO:0022857">
    <property type="term" value="F:transmembrane transporter activity"/>
    <property type="evidence" value="ECO:0007669"/>
    <property type="project" value="InterPro"/>
</dbReference>
<evidence type="ECO:0000256" key="3">
    <source>
        <dbReference type="ARBA" id="ARBA00022692"/>
    </source>
</evidence>
<feature type="transmembrane region" description="Helical" evidence="7">
    <location>
        <begin position="67"/>
        <end position="86"/>
    </location>
</feature>
<feature type="transmembrane region" description="Helical" evidence="7">
    <location>
        <begin position="150"/>
        <end position="171"/>
    </location>
</feature>
<name>A0A2S9PQ56_9ACTN</name>
<evidence type="ECO:0000259" key="8">
    <source>
        <dbReference type="PROSITE" id="PS50850"/>
    </source>
</evidence>
<dbReference type="InterPro" id="IPR011701">
    <property type="entry name" value="MFS"/>
</dbReference>
<keyword evidence="10" id="KW-1185">Reference proteome</keyword>
<feature type="transmembrane region" description="Helical" evidence="7">
    <location>
        <begin position="256"/>
        <end position="280"/>
    </location>
</feature>
<dbReference type="InterPro" id="IPR036259">
    <property type="entry name" value="MFS_trans_sf"/>
</dbReference>
<dbReference type="PROSITE" id="PS50850">
    <property type="entry name" value="MFS"/>
    <property type="match status" value="1"/>
</dbReference>
<sequence>MLTAMVLAVLGYQINATMLSPALPDVIERLGTTTAAAGLSQTLFFLMAAIGQVTLARLSDQRGRKPMMLLCAAVLIAGNLLCVVAPNIEVFIAGRVLQGVSAAMFTLAFLTLDQLLTPAGFGKAAGVITAVNGGLAGVDAIAGGQIADTIGFRGIFVCSTVIAVAGLIGVLRYVPDVPPTLDAAARFDSRGITALAVGLTGVLVGLSQGAAWGWTSVLTLGFLLGGLAALALFVLSQKSAPNPVIDLDVLASRRAWPLLLTTVCTLGGAFGAIALTIPLFSQDARAGLGLSAVTAAILFLTPIQLIGVVSAPFTGRLGPRIGWRTVVVAGAVANFVIFVVATLFLHQQWVLVAALAALGVTYGGFMLTGLNGLAVTTAPKDKPGSLSGLNGACFGIGAALGIALASAMITTGGDAGGPTTAGYAHALYAALALLGLAVLFALLIRRPDPAEQTADGAGPVLVTHH</sequence>
<feature type="transmembrane region" description="Helical" evidence="7">
    <location>
        <begin position="34"/>
        <end position="55"/>
    </location>
</feature>
<evidence type="ECO:0000256" key="6">
    <source>
        <dbReference type="ARBA" id="ARBA00023251"/>
    </source>
</evidence>
<feature type="transmembrane region" description="Helical" evidence="7">
    <location>
        <begin position="286"/>
        <end position="309"/>
    </location>
</feature>
<keyword evidence="4 7" id="KW-1133">Transmembrane helix</keyword>
<evidence type="ECO:0000256" key="7">
    <source>
        <dbReference type="SAM" id="Phobius"/>
    </source>
</evidence>